<dbReference type="Proteomes" id="UP001596060">
    <property type="component" value="Unassembled WGS sequence"/>
</dbReference>
<reference evidence="2" key="1">
    <citation type="journal article" date="2019" name="Int. J. Syst. Evol. Microbiol.">
        <title>The Global Catalogue of Microorganisms (GCM) 10K type strain sequencing project: providing services to taxonomists for standard genome sequencing and annotation.</title>
        <authorList>
            <consortium name="The Broad Institute Genomics Platform"/>
            <consortium name="The Broad Institute Genome Sequencing Center for Infectious Disease"/>
            <person name="Wu L."/>
            <person name="Ma J."/>
        </authorList>
    </citation>
    <scope>NUCLEOTIDE SEQUENCE [LARGE SCALE GENOMIC DNA]</scope>
    <source>
        <strain evidence="2">CCUG 43117</strain>
    </source>
</reference>
<protein>
    <submittedName>
        <fullName evidence="1">Uncharacterized protein</fullName>
    </submittedName>
</protein>
<accession>A0ABW0P3Y4</accession>
<proteinExistence type="predicted"/>
<dbReference type="EMBL" id="JBHSLU010000035">
    <property type="protein sequence ID" value="MFC5506092.1"/>
    <property type="molecule type" value="Genomic_DNA"/>
</dbReference>
<sequence>MSEKRLLKALNRIGLGDDADVRRMASSLTWEVALAIEPEWEGRVPDKHFLGKVLGSNPNYTGWPVWLDSRSFTEAKSQPVIHDGAWEAIIVSKGGWSSHLEFMRFDPRGKFYLRRALQDDQVPEKVAPGTALDPIIVIIRVAEAIAVGIAIANGLMTTDDPPRQLGFAFRWTGLANRTLKTWANPFILMIGEPRAHDNTISTYVELPSDTPVSAIAPAVQKATRDLFALFDGEIIPAHVIEDWSNRLIERRLR</sequence>
<evidence type="ECO:0000313" key="1">
    <source>
        <dbReference type="EMBL" id="MFC5506092.1"/>
    </source>
</evidence>
<name>A0ABW0P3Y4_9HYPH</name>
<comment type="caution">
    <text evidence="1">The sequence shown here is derived from an EMBL/GenBank/DDBJ whole genome shotgun (WGS) entry which is preliminary data.</text>
</comment>
<gene>
    <name evidence="1" type="ORF">ACFPN9_12580</name>
</gene>
<organism evidence="1 2">
    <name type="scientific">Bosea massiliensis</name>
    <dbReference type="NCBI Taxonomy" id="151419"/>
    <lineage>
        <taxon>Bacteria</taxon>
        <taxon>Pseudomonadati</taxon>
        <taxon>Pseudomonadota</taxon>
        <taxon>Alphaproteobacteria</taxon>
        <taxon>Hyphomicrobiales</taxon>
        <taxon>Boseaceae</taxon>
        <taxon>Bosea</taxon>
    </lineage>
</organism>
<evidence type="ECO:0000313" key="2">
    <source>
        <dbReference type="Proteomes" id="UP001596060"/>
    </source>
</evidence>
<dbReference type="RefSeq" id="WP_156450234.1">
    <property type="nucleotide sequence ID" value="NZ_JBHSLU010000035.1"/>
</dbReference>
<keyword evidence="2" id="KW-1185">Reference proteome</keyword>